<keyword evidence="3" id="KW-1185">Reference proteome</keyword>
<evidence type="ECO:0000313" key="2">
    <source>
        <dbReference type="EMBL" id="UFZ03078.1"/>
    </source>
</evidence>
<dbReference type="InterPro" id="IPR011856">
    <property type="entry name" value="tRNA_endonuc-like_dom_sf"/>
</dbReference>
<accession>A0ABY3R8K2</accession>
<sequence length="410" mass="45913">MTEPTLPEPIVQAPLYSPFSEIAHAIRLLEGEPVQRVRDMLSAIAAQMGSPQNPVDWSTPDSWIAERLAGDLEVLARKIWEGSNKELNPRYLNGCYLFINRMNLLDQVDGIYKLGERGRNFLAQDEGLFQELDAAEGIPKLLSLVAERSPCKRGDILPAWSDYLKAVSQFSTPNTFADTLRRRLIAAVERGLISREGNFYAITDLGLRWLKGFSTPIDSTPIAAPSPKRTTVAEAAHAHNEEQLSAFRARLMQLEPVQFEHFVKELLDAMDYEDVRVTKFSGDKGVDVVARVQFGITEITEVVQVKRTEGTIVRPKIDELRGALPYHKAIRGTIISLGSFAKGAQEGALFPGAAPITLIDGKRLLDLCIKHQVGIRRRPVEIYEIDDSFFLKKFSREDVEEVTPILDETE</sequence>
<proteinExistence type="predicted"/>
<dbReference type="GO" id="GO:0004519">
    <property type="term" value="F:endonuclease activity"/>
    <property type="evidence" value="ECO:0007669"/>
    <property type="project" value="UniProtKB-KW"/>
</dbReference>
<keyword evidence="2" id="KW-0540">Nuclease</keyword>
<reference evidence="2" key="1">
    <citation type="journal article" date="2024" name="Antonie Van Leeuwenhoek">
        <title>Bradyrhizobium ontarionense sp. nov., a novel bacterial symbiont isolated from Aeschynomene indica (Indian jointvetch), harbours photosynthesis, nitrogen fixation and nitrous oxide (N2O) reductase genes.</title>
        <authorList>
            <person name="Bromfield E.S.P."/>
            <person name="Cloutier S."/>
        </authorList>
    </citation>
    <scope>NUCLEOTIDE SEQUENCE</scope>
    <source>
        <strain evidence="2">A19</strain>
    </source>
</reference>
<evidence type="ECO:0000259" key="1">
    <source>
        <dbReference type="Pfam" id="PF04471"/>
    </source>
</evidence>
<dbReference type="Pfam" id="PF04471">
    <property type="entry name" value="Mrr_cat"/>
    <property type="match status" value="1"/>
</dbReference>
<evidence type="ECO:0000313" key="3">
    <source>
        <dbReference type="Proteomes" id="UP001431010"/>
    </source>
</evidence>
<protein>
    <submittedName>
        <fullName evidence="2">Restriction endonuclease</fullName>
    </submittedName>
</protein>
<organism evidence="2 3">
    <name type="scientific">Bradyrhizobium ontarionense</name>
    <dbReference type="NCBI Taxonomy" id="2898149"/>
    <lineage>
        <taxon>Bacteria</taxon>
        <taxon>Pseudomonadati</taxon>
        <taxon>Pseudomonadota</taxon>
        <taxon>Alphaproteobacteria</taxon>
        <taxon>Hyphomicrobiales</taxon>
        <taxon>Nitrobacteraceae</taxon>
        <taxon>Bradyrhizobium</taxon>
    </lineage>
</organism>
<name>A0ABY3R8K2_9BRAD</name>
<dbReference type="PANTHER" id="PTHR30015:SF7">
    <property type="entry name" value="TYPE IV METHYL-DIRECTED RESTRICTION ENZYME ECOKMRR"/>
    <property type="match status" value="1"/>
</dbReference>
<dbReference type="RefSeq" id="WP_231319040.1">
    <property type="nucleotide sequence ID" value="NZ_CP088156.1"/>
</dbReference>
<dbReference type="Proteomes" id="UP001431010">
    <property type="component" value="Chromosome"/>
</dbReference>
<dbReference type="EMBL" id="CP088156">
    <property type="protein sequence ID" value="UFZ03078.1"/>
    <property type="molecule type" value="Genomic_DNA"/>
</dbReference>
<keyword evidence="2" id="KW-0255">Endonuclease</keyword>
<dbReference type="PANTHER" id="PTHR30015">
    <property type="entry name" value="MRR RESTRICTION SYSTEM PROTEIN"/>
    <property type="match status" value="1"/>
</dbReference>
<keyword evidence="2" id="KW-0378">Hydrolase</keyword>
<dbReference type="Gene3D" id="3.40.1350.10">
    <property type="match status" value="1"/>
</dbReference>
<gene>
    <name evidence="2" type="ORF">LQG66_28105</name>
</gene>
<dbReference type="SUPFAM" id="SSF52980">
    <property type="entry name" value="Restriction endonuclease-like"/>
    <property type="match status" value="1"/>
</dbReference>
<dbReference type="InterPro" id="IPR011335">
    <property type="entry name" value="Restrct_endonuc-II-like"/>
</dbReference>
<dbReference type="InterPro" id="IPR052906">
    <property type="entry name" value="Type_IV_Methyl-Rstrct_Enzyme"/>
</dbReference>
<feature type="domain" description="Restriction endonuclease type IV Mrr" evidence="1">
    <location>
        <begin position="252"/>
        <end position="368"/>
    </location>
</feature>
<dbReference type="InterPro" id="IPR007560">
    <property type="entry name" value="Restrct_endonuc_IV_Mrr"/>
</dbReference>